<dbReference type="Gene3D" id="3.30.450.180">
    <property type="match status" value="1"/>
</dbReference>
<dbReference type="EMBL" id="VTTN01000001">
    <property type="protein sequence ID" value="KAA0598831.1"/>
    <property type="molecule type" value="Genomic_DNA"/>
</dbReference>
<dbReference type="InterPro" id="IPR001387">
    <property type="entry name" value="Cro/C1-type_HTH"/>
</dbReference>
<gene>
    <name evidence="2" type="ORF">FZ942_07125</name>
</gene>
<name>A0A5A9GWG1_AZOLI</name>
<dbReference type="AlphaFoldDB" id="A0A5A9GWG1"/>
<dbReference type="Pfam" id="PF17765">
    <property type="entry name" value="MLTR_LBD"/>
    <property type="match status" value="1"/>
</dbReference>
<organism evidence="2 3">
    <name type="scientific">Azospirillum lipoferum</name>
    <dbReference type="NCBI Taxonomy" id="193"/>
    <lineage>
        <taxon>Bacteria</taxon>
        <taxon>Pseudomonadati</taxon>
        <taxon>Pseudomonadota</taxon>
        <taxon>Alphaproteobacteria</taxon>
        <taxon>Rhodospirillales</taxon>
        <taxon>Azospirillaceae</taxon>
        <taxon>Azospirillum</taxon>
    </lineage>
</organism>
<accession>A0A5A9GWG1</accession>
<comment type="caution">
    <text evidence="2">The sequence shown here is derived from an EMBL/GenBank/DDBJ whole genome shotgun (WGS) entry which is preliminary data.</text>
</comment>
<dbReference type="GO" id="GO:0003677">
    <property type="term" value="F:DNA binding"/>
    <property type="evidence" value="ECO:0007669"/>
    <property type="project" value="InterPro"/>
</dbReference>
<dbReference type="CDD" id="cd00093">
    <property type="entry name" value="HTH_XRE"/>
    <property type="match status" value="1"/>
</dbReference>
<dbReference type="InterPro" id="IPR041413">
    <property type="entry name" value="MLTR_LBD"/>
</dbReference>
<protein>
    <submittedName>
        <fullName evidence="2">Helix-turn-helix domain-containing protein</fullName>
    </submittedName>
</protein>
<dbReference type="Gene3D" id="1.10.260.40">
    <property type="entry name" value="lambda repressor-like DNA-binding domains"/>
    <property type="match status" value="1"/>
</dbReference>
<evidence type="ECO:0000313" key="3">
    <source>
        <dbReference type="Proteomes" id="UP000324927"/>
    </source>
</evidence>
<reference evidence="2 3" key="1">
    <citation type="submission" date="2019-08" db="EMBL/GenBank/DDBJ databases">
        <authorList>
            <person name="Grouzdev D."/>
            <person name="Tikhonova E."/>
            <person name="Kravchenko I."/>
        </authorList>
    </citation>
    <scope>NUCLEOTIDE SEQUENCE [LARGE SCALE GENOMIC DNA]</scope>
    <source>
        <strain evidence="2 3">59b</strain>
    </source>
</reference>
<dbReference type="SMART" id="SM00530">
    <property type="entry name" value="HTH_XRE"/>
    <property type="match status" value="1"/>
</dbReference>
<evidence type="ECO:0000259" key="1">
    <source>
        <dbReference type="PROSITE" id="PS50943"/>
    </source>
</evidence>
<dbReference type="InterPro" id="IPR010982">
    <property type="entry name" value="Lambda_DNA-bd_dom_sf"/>
</dbReference>
<dbReference type="PROSITE" id="PS50943">
    <property type="entry name" value="HTH_CROC1"/>
    <property type="match status" value="1"/>
</dbReference>
<dbReference type="PANTHER" id="PTHR35010">
    <property type="entry name" value="BLL4672 PROTEIN-RELATED"/>
    <property type="match status" value="1"/>
</dbReference>
<dbReference type="OrthoDB" id="5346389at2"/>
<feature type="domain" description="HTH cro/C1-type" evidence="1">
    <location>
        <begin position="86"/>
        <end position="133"/>
    </location>
</feature>
<proteinExistence type="predicted"/>
<dbReference type="SUPFAM" id="SSF47413">
    <property type="entry name" value="lambda repressor-like DNA-binding domains"/>
    <property type="match status" value="1"/>
</dbReference>
<evidence type="ECO:0000313" key="2">
    <source>
        <dbReference type="EMBL" id="KAA0598831.1"/>
    </source>
</evidence>
<sequence length="320" mass="35556">MEGLPCAWVNDEAKVAPFVTGYKAGSYPGISTATMIRIPASIGQVPIDPTADRRRLLASFLRRHRERLTPAEAGVRTGSARRRTPGLRREELAQLCGISPTWYTWLEQGRDVSVSPAALARLADALHLTPAERAYLFELTRKRDPDMPAAGQADGPPPSLLTALAAMTAPAYLLDRSWTAVGWNPQAERLFSGWLAGAEPNLLRYVFLDLSARDFIQDWENRGRRLLAEFRAETARYPDDPMLQQLIDGLRQTSPLFARLWEDQSVLEREGGLRRFNHPLDGALTLEQVTLRPGDRSAFTLVMLVEPSASEVAEIHDSGC</sequence>
<keyword evidence="3" id="KW-1185">Reference proteome</keyword>
<dbReference type="PANTHER" id="PTHR35010:SF2">
    <property type="entry name" value="BLL4672 PROTEIN"/>
    <property type="match status" value="1"/>
</dbReference>
<dbReference type="Proteomes" id="UP000324927">
    <property type="component" value="Unassembled WGS sequence"/>
</dbReference>
<dbReference type="Pfam" id="PF13560">
    <property type="entry name" value="HTH_31"/>
    <property type="match status" value="1"/>
</dbReference>